<dbReference type="AlphaFoldDB" id="A0A9N8UZM6"/>
<protein>
    <submittedName>
        <fullName evidence="1">4744_t:CDS:1</fullName>
    </submittedName>
</protein>
<reference evidence="1" key="1">
    <citation type="submission" date="2021-06" db="EMBL/GenBank/DDBJ databases">
        <authorList>
            <person name="Kallberg Y."/>
            <person name="Tangrot J."/>
            <person name="Rosling A."/>
        </authorList>
    </citation>
    <scope>NUCLEOTIDE SEQUENCE</scope>
    <source>
        <strain evidence="1">AZ414A</strain>
    </source>
</reference>
<evidence type="ECO:0000313" key="2">
    <source>
        <dbReference type="Proteomes" id="UP000789706"/>
    </source>
</evidence>
<organism evidence="1 2">
    <name type="scientific">Diversispora eburnea</name>
    <dbReference type="NCBI Taxonomy" id="1213867"/>
    <lineage>
        <taxon>Eukaryota</taxon>
        <taxon>Fungi</taxon>
        <taxon>Fungi incertae sedis</taxon>
        <taxon>Mucoromycota</taxon>
        <taxon>Glomeromycotina</taxon>
        <taxon>Glomeromycetes</taxon>
        <taxon>Diversisporales</taxon>
        <taxon>Diversisporaceae</taxon>
        <taxon>Diversispora</taxon>
    </lineage>
</organism>
<accession>A0A9N8UZM6</accession>
<dbReference type="EMBL" id="CAJVPK010000006">
    <property type="protein sequence ID" value="CAG8432915.1"/>
    <property type="molecule type" value="Genomic_DNA"/>
</dbReference>
<keyword evidence="2" id="KW-1185">Reference proteome</keyword>
<proteinExistence type="predicted"/>
<evidence type="ECO:0000313" key="1">
    <source>
        <dbReference type="EMBL" id="CAG8432915.1"/>
    </source>
</evidence>
<gene>
    <name evidence="1" type="ORF">DEBURN_LOCUS239</name>
</gene>
<sequence length="138" mass="15364">MPKLSSSVSSMTIKAPSKQRPLTLGSELVLALVQVFVPAMVQMISPSAFVFSTECIKALNAIFTPASCESEVIPDDVEAFIPAKYWEELDKGLPKKQSVEIKRWQAENSWKDGFNFAEPKEKAKSANSIDQIWQKLSQ</sequence>
<dbReference type="Proteomes" id="UP000789706">
    <property type="component" value="Unassembled WGS sequence"/>
</dbReference>
<name>A0A9N8UZM6_9GLOM</name>
<comment type="caution">
    <text evidence="1">The sequence shown here is derived from an EMBL/GenBank/DDBJ whole genome shotgun (WGS) entry which is preliminary data.</text>
</comment>